<dbReference type="InterPro" id="IPR017853">
    <property type="entry name" value="GH"/>
</dbReference>
<organism evidence="5 6">
    <name type="scientific">Piscinibacterium candidicorallinum</name>
    <dbReference type="NCBI Taxonomy" id="1793872"/>
    <lineage>
        <taxon>Bacteria</taxon>
        <taxon>Pseudomonadati</taxon>
        <taxon>Pseudomonadota</taxon>
        <taxon>Betaproteobacteria</taxon>
        <taxon>Burkholderiales</taxon>
        <taxon>Piscinibacterium</taxon>
    </lineage>
</organism>
<dbReference type="Gene3D" id="3.20.20.80">
    <property type="entry name" value="Glycosidases"/>
    <property type="match status" value="1"/>
</dbReference>
<keyword evidence="6" id="KW-1185">Reference proteome</keyword>
<evidence type="ECO:0000256" key="3">
    <source>
        <dbReference type="SAM" id="SignalP"/>
    </source>
</evidence>
<evidence type="ECO:0000313" key="5">
    <source>
        <dbReference type="EMBL" id="MFC3148314.1"/>
    </source>
</evidence>
<evidence type="ECO:0000256" key="1">
    <source>
        <dbReference type="ARBA" id="ARBA00022801"/>
    </source>
</evidence>
<feature type="chain" id="PRO_5047341871" evidence="3">
    <location>
        <begin position="24"/>
        <end position="637"/>
    </location>
</feature>
<dbReference type="SUPFAM" id="SSF51445">
    <property type="entry name" value="(Trans)glycosidases"/>
    <property type="match status" value="1"/>
</dbReference>
<feature type="signal peptide" evidence="3">
    <location>
        <begin position="1"/>
        <end position="23"/>
    </location>
</feature>
<gene>
    <name evidence="5" type="ORF">ACFOEN_11740</name>
</gene>
<keyword evidence="1 5" id="KW-0378">Hydrolase</keyword>
<dbReference type="InterPro" id="IPR013780">
    <property type="entry name" value="Glyco_hydro_b"/>
</dbReference>
<dbReference type="Pfam" id="PF10438">
    <property type="entry name" value="Cyc-maltodext_C"/>
    <property type="match status" value="1"/>
</dbReference>
<comment type="caution">
    <text evidence="5">The sequence shown here is derived from an EMBL/GenBank/DDBJ whole genome shotgun (WGS) entry which is preliminary data.</text>
</comment>
<name>A0ABV7H719_9BURK</name>
<dbReference type="SUPFAM" id="SSF81296">
    <property type="entry name" value="E set domains"/>
    <property type="match status" value="1"/>
</dbReference>
<dbReference type="Pfam" id="PF00128">
    <property type="entry name" value="Alpha-amylase"/>
    <property type="match status" value="1"/>
</dbReference>
<dbReference type="Gene3D" id="2.60.40.10">
    <property type="entry name" value="Immunoglobulins"/>
    <property type="match status" value="1"/>
</dbReference>
<sequence>MKRLARLCLVWLAALSLQATVHAAAPQIEAVEPPHWWVGFAESRLQLLVYGPDIAKAKVSVAGAGWRLERVERSDSANHLFLHLVIARSATPGPRELIISHDGVLHRHPFLLKAREPGSAQRRGFDGSDVILNLMPDRFANGNPANDTVPGMGDPVNRSAPGGRHGGDLQGVMDRLDYLSGMGFTALWMTPILENRQAAYSYHGYAATDLYRVDPRLGTLDDYRRLGAEARRRGMGLIQDAVPNHIGDGHRWLRDPPTRDWLHPAPPRAPLTNHGRTSIRDPYAVRSDRDRFTQGWFAPSMPDLNASQPLVAQYLEQATLWWIEEVGLMGLRVDTWSYSDAAFLSRWAARLRREYPHLGIVGEEWSLNPVVVAAWQGGNPLFGKPRGLASQVPADTTRPTVPSLMDFPLHDTLRRALVEPESWGTGWVRLYEFMVNDRLYADAGKLVLFDGNHDVPRLAPALNHDPALQKMALAFVLTTRRIPQLYYGVEVMLDSPRTHDAFDLFRADFPGGWPDDPVDAVTGKGLNAAQADLQQWLRRVMVWRKSQPSLHRGQLTHFLPEDGTYVFVRHLPGASSVMVAFNKADQPRRLNMGRFRSALPLPNQAIDITTGEALDLRSELPLPARGVRIIGFSKGSR</sequence>
<feature type="domain" description="Glycosyl hydrolase family 13 catalytic" evidence="4">
    <location>
        <begin position="133"/>
        <end position="530"/>
    </location>
</feature>
<reference evidence="6" key="1">
    <citation type="journal article" date="2019" name="Int. J. Syst. Evol. Microbiol.">
        <title>The Global Catalogue of Microorganisms (GCM) 10K type strain sequencing project: providing services to taxonomists for standard genome sequencing and annotation.</title>
        <authorList>
            <consortium name="The Broad Institute Genomics Platform"/>
            <consortium name="The Broad Institute Genome Sequencing Center for Infectious Disease"/>
            <person name="Wu L."/>
            <person name="Ma J."/>
        </authorList>
    </citation>
    <scope>NUCLEOTIDE SEQUENCE [LARGE SCALE GENOMIC DNA]</scope>
    <source>
        <strain evidence="6">KCTC 52168</strain>
    </source>
</reference>
<evidence type="ECO:0000313" key="6">
    <source>
        <dbReference type="Proteomes" id="UP001595556"/>
    </source>
</evidence>
<dbReference type="PANTHER" id="PTHR10357">
    <property type="entry name" value="ALPHA-AMYLASE FAMILY MEMBER"/>
    <property type="match status" value="1"/>
</dbReference>
<dbReference type="EMBL" id="JBHRTI010000004">
    <property type="protein sequence ID" value="MFC3148314.1"/>
    <property type="molecule type" value="Genomic_DNA"/>
</dbReference>
<dbReference type="Gene3D" id="2.60.40.1180">
    <property type="entry name" value="Golgi alpha-mannosidase II"/>
    <property type="match status" value="1"/>
</dbReference>
<accession>A0ABV7H719</accession>
<evidence type="ECO:0000256" key="2">
    <source>
        <dbReference type="ARBA" id="ARBA00023295"/>
    </source>
</evidence>
<proteinExistence type="predicted"/>
<dbReference type="InterPro" id="IPR015171">
    <property type="entry name" value="Cyc-maltodext_N"/>
</dbReference>
<dbReference type="InterPro" id="IPR014756">
    <property type="entry name" value="Ig_E-set"/>
</dbReference>
<dbReference type="Proteomes" id="UP001595556">
    <property type="component" value="Unassembled WGS sequence"/>
</dbReference>
<dbReference type="SMART" id="SM00642">
    <property type="entry name" value="Aamy"/>
    <property type="match status" value="1"/>
</dbReference>
<dbReference type="PANTHER" id="PTHR10357:SF210">
    <property type="entry name" value="MALTODEXTRIN GLUCOSIDASE"/>
    <property type="match status" value="1"/>
</dbReference>
<dbReference type="SUPFAM" id="SSF51011">
    <property type="entry name" value="Glycosyl hydrolase domain"/>
    <property type="match status" value="1"/>
</dbReference>
<dbReference type="Pfam" id="PF09087">
    <property type="entry name" value="Cyc-maltodext_N"/>
    <property type="match status" value="1"/>
</dbReference>
<protein>
    <submittedName>
        <fullName evidence="5">Alpha-amylase family glycosyl hydrolase</fullName>
    </submittedName>
</protein>
<evidence type="ECO:0000259" key="4">
    <source>
        <dbReference type="SMART" id="SM00642"/>
    </source>
</evidence>
<dbReference type="InterPro" id="IPR019492">
    <property type="entry name" value="Cyclo-malto-dextrinase_C"/>
</dbReference>
<dbReference type="RefSeq" id="WP_377304125.1">
    <property type="nucleotide sequence ID" value="NZ_CP180191.1"/>
</dbReference>
<dbReference type="GO" id="GO:0016787">
    <property type="term" value="F:hydrolase activity"/>
    <property type="evidence" value="ECO:0007669"/>
    <property type="project" value="UniProtKB-KW"/>
</dbReference>
<keyword evidence="2" id="KW-0326">Glycosidase</keyword>
<dbReference type="InterPro" id="IPR013783">
    <property type="entry name" value="Ig-like_fold"/>
</dbReference>
<dbReference type="InterPro" id="IPR006047">
    <property type="entry name" value="GH13_cat_dom"/>
</dbReference>
<keyword evidence="3" id="KW-0732">Signal</keyword>